<feature type="domain" description="Tape measure protein N-terminal" evidence="1">
    <location>
        <begin position="63"/>
        <end position="239"/>
    </location>
</feature>
<evidence type="ECO:0000313" key="3">
    <source>
        <dbReference type="Proteomes" id="UP000541470"/>
    </source>
</evidence>
<dbReference type="RefSeq" id="WP_169588001.1">
    <property type="nucleotide sequence ID" value="NZ_JABBGK010000001.1"/>
</dbReference>
<organism evidence="2 3">
    <name type="scientific">Rhizobium terricola</name>
    <dbReference type="NCBI Taxonomy" id="2728849"/>
    <lineage>
        <taxon>Bacteria</taxon>
        <taxon>Pseudomonadati</taxon>
        <taxon>Pseudomonadota</taxon>
        <taxon>Alphaproteobacteria</taxon>
        <taxon>Hyphomicrobiales</taxon>
        <taxon>Rhizobiaceae</taxon>
        <taxon>Rhizobium/Agrobacterium group</taxon>
        <taxon>Rhizobium</taxon>
    </lineage>
</organism>
<dbReference type="EMBL" id="JABBGK010000001">
    <property type="protein sequence ID" value="NML73564.1"/>
    <property type="molecule type" value="Genomic_DNA"/>
</dbReference>
<evidence type="ECO:0000313" key="2">
    <source>
        <dbReference type="EMBL" id="NML73564.1"/>
    </source>
</evidence>
<gene>
    <name evidence="2" type="ORF">HHL25_05420</name>
</gene>
<dbReference type="Pfam" id="PF20155">
    <property type="entry name" value="TMP_3"/>
    <property type="match status" value="1"/>
</dbReference>
<keyword evidence="3" id="KW-1185">Reference proteome</keyword>
<evidence type="ECO:0000259" key="1">
    <source>
        <dbReference type="Pfam" id="PF20155"/>
    </source>
</evidence>
<dbReference type="PANTHER" id="PTHR38812:SF2">
    <property type="entry name" value="MU-LIKE PROPHAGE FLUMU PROTEIN GP42"/>
    <property type="match status" value="1"/>
</dbReference>
<proteinExistence type="predicted"/>
<sequence>MSIVVEELIAQLGWDLTGEEDLRKFKKGMSDAEKGLSALATRMATFAAAAATAFGGGMAMLGKSVIGVSADFEGFQASLETIEGSATKAKASMDWITQFAAKTPYELAGVTDAFIKLKSYGIDPMDDTLRILGDTASAMNKPLNMAVEAFADATSFQFERLREFGLVASQKGDQVTFQWTKNGQTLTKTVKKSGAEIQKFLKDHFGSTFNGAMLRQSKTWNGMMSNLSDGWNIFQKKIGDKGFFDRVKGYLGGLLDYLGELDANGTLDRWATSLSNGLTWAVDTAVYSLSRLRRHFEFLTGWMTANPTLFNAIKAGLAAIAAVKFPWIAGLLIFEDILSWFEGGDSTIRQFAEALSKLTGIDADKLDEIIATLAAATALGAAATAIGAFSASIWPLTVALAALGGAYYLAKGALDFFAAQEAKISGIKAVDNPKAKPGYVEGAGYDENGKFIYMDGNRRVDGPKVNPQAGFTQDALDYKTMMENLEGNRIKMEGRNAAAKVESNLTDNRNQSVKVEVGGVVVNGVAAATSAVGAAVGSAVGNAAAGSGRASRFEKDDAF</sequence>
<dbReference type="Proteomes" id="UP000541470">
    <property type="component" value="Unassembled WGS sequence"/>
</dbReference>
<name>A0A7Y0AUA5_9HYPH</name>
<protein>
    <recommendedName>
        <fullName evidence="1">Tape measure protein N-terminal domain-containing protein</fullName>
    </recommendedName>
</protein>
<dbReference type="InterPro" id="IPR013491">
    <property type="entry name" value="Tape_meas_N"/>
</dbReference>
<reference evidence="2 3" key="1">
    <citation type="submission" date="2020-04" db="EMBL/GenBank/DDBJ databases">
        <title>Rhizobium sp. S-51 isolated from soil.</title>
        <authorList>
            <person name="Dahal R.H."/>
        </authorList>
    </citation>
    <scope>NUCLEOTIDE SEQUENCE [LARGE SCALE GENOMIC DNA]</scope>
    <source>
        <strain evidence="2 3">S-51</strain>
    </source>
</reference>
<dbReference type="InterPro" id="IPR053058">
    <property type="entry name" value="Mulikevirus_tape_measure"/>
</dbReference>
<dbReference type="PANTHER" id="PTHR38812">
    <property type="entry name" value="MU-LIKE PROPHAGE FLUMU PROTEIN GP42"/>
    <property type="match status" value="1"/>
</dbReference>
<comment type="caution">
    <text evidence="2">The sequence shown here is derived from an EMBL/GenBank/DDBJ whole genome shotgun (WGS) entry which is preliminary data.</text>
</comment>
<dbReference type="AlphaFoldDB" id="A0A7Y0AUA5"/>
<accession>A0A7Y0AUA5</accession>